<evidence type="ECO:0000259" key="3">
    <source>
        <dbReference type="Pfam" id="PF00849"/>
    </source>
</evidence>
<name>A0A8S1JBR6_9CHLO</name>
<dbReference type="CDD" id="cd02869">
    <property type="entry name" value="PseudoU_synth_RluA_like"/>
    <property type="match status" value="1"/>
</dbReference>
<evidence type="ECO:0000313" key="4">
    <source>
        <dbReference type="EMBL" id="CAD7703691.1"/>
    </source>
</evidence>
<reference evidence="4" key="1">
    <citation type="submission" date="2020-12" db="EMBL/GenBank/DDBJ databases">
        <authorList>
            <person name="Iha C."/>
        </authorList>
    </citation>
    <scope>NUCLEOTIDE SEQUENCE</scope>
</reference>
<feature type="signal peptide" evidence="2">
    <location>
        <begin position="1"/>
        <end position="18"/>
    </location>
</feature>
<proteinExistence type="inferred from homology"/>
<accession>A0A8S1JBR6</accession>
<keyword evidence="5" id="KW-1185">Reference proteome</keyword>
<dbReference type="InterPro" id="IPR050188">
    <property type="entry name" value="RluA_PseudoU_synthase"/>
</dbReference>
<gene>
    <name evidence="4" type="ORF">OSTQU699_LOCUS9048</name>
</gene>
<keyword evidence="2" id="KW-0732">Signal</keyword>
<evidence type="ECO:0000313" key="5">
    <source>
        <dbReference type="Proteomes" id="UP000708148"/>
    </source>
</evidence>
<dbReference type="Proteomes" id="UP000708148">
    <property type="component" value="Unassembled WGS sequence"/>
</dbReference>
<organism evidence="4 5">
    <name type="scientific">Ostreobium quekettii</name>
    <dbReference type="NCBI Taxonomy" id="121088"/>
    <lineage>
        <taxon>Eukaryota</taxon>
        <taxon>Viridiplantae</taxon>
        <taxon>Chlorophyta</taxon>
        <taxon>core chlorophytes</taxon>
        <taxon>Ulvophyceae</taxon>
        <taxon>TCBD clade</taxon>
        <taxon>Bryopsidales</taxon>
        <taxon>Ostreobineae</taxon>
        <taxon>Ostreobiaceae</taxon>
        <taxon>Ostreobium</taxon>
    </lineage>
</organism>
<dbReference type="SUPFAM" id="SSF55120">
    <property type="entry name" value="Pseudouridine synthase"/>
    <property type="match status" value="1"/>
</dbReference>
<dbReference type="OrthoDB" id="418349at2759"/>
<dbReference type="Gene3D" id="3.30.2350.10">
    <property type="entry name" value="Pseudouridine synthase"/>
    <property type="match status" value="1"/>
</dbReference>
<dbReference type="InterPro" id="IPR006145">
    <property type="entry name" value="PsdUridine_synth_RsuA/RluA"/>
</dbReference>
<sequence length="414" mass="46505">MCSHVVVSSNLSLLLCNACLWIAEEWIRQRIANAQRRKAEQRRYKCPACATEWIRTETLMDHMQKCCQDLLQDEDPTQMDVDSIDEFLQRANAKQTELQNLGLYYEFEEPKRLGWEAKRSSKEVAMLMGLPHERTRKLLVRALRAIPLVVDHDPLDVVYEDEALLAVNKPPFVTTSPRHRWQGGTMVNRALGYLGYEPNVVHRLDMNTTGVLAVAKSATAAAHIQRQFKVKSLKKSYLAVALGVPPAEHFIVEAPIARDPSERVPRMIDESGRGAITEFRVLDCNPDVHLDVPSAQDGWYARLKGWTVPRSGVALLLCRPKTGRTHQIRVHLAHVGHPIVGDELYGLQGPWIGRQALHALSMGLKRPTDDSSLLLEAPVPEDMLQAIEELGLRCLQIPQSTPCTQSALQCEATS</sequence>
<dbReference type="InterPro" id="IPR020103">
    <property type="entry name" value="PsdUridine_synth_cat_dom_sf"/>
</dbReference>
<evidence type="ECO:0000256" key="1">
    <source>
        <dbReference type="ARBA" id="ARBA00010876"/>
    </source>
</evidence>
<comment type="caution">
    <text evidence="4">The sequence shown here is derived from an EMBL/GenBank/DDBJ whole genome shotgun (WGS) entry which is preliminary data.</text>
</comment>
<dbReference type="EMBL" id="CAJHUC010002362">
    <property type="protein sequence ID" value="CAD7703691.1"/>
    <property type="molecule type" value="Genomic_DNA"/>
</dbReference>
<dbReference type="AlphaFoldDB" id="A0A8S1JBR6"/>
<dbReference type="GO" id="GO:0000455">
    <property type="term" value="P:enzyme-directed rRNA pseudouridine synthesis"/>
    <property type="evidence" value="ECO:0007669"/>
    <property type="project" value="TreeGrafter"/>
</dbReference>
<comment type="similarity">
    <text evidence="1">Belongs to the pseudouridine synthase RluA family.</text>
</comment>
<dbReference type="PANTHER" id="PTHR21600">
    <property type="entry name" value="MITOCHONDRIAL RNA PSEUDOURIDINE SYNTHASE"/>
    <property type="match status" value="1"/>
</dbReference>
<feature type="domain" description="Pseudouridine synthase RsuA/RluA-like" evidence="3">
    <location>
        <begin position="164"/>
        <end position="334"/>
    </location>
</feature>
<dbReference type="PANTHER" id="PTHR21600:SF87">
    <property type="entry name" value="RNA PSEUDOURIDYLATE SYNTHASE DOMAIN-CONTAINING PROTEIN 1"/>
    <property type="match status" value="1"/>
</dbReference>
<protein>
    <recommendedName>
        <fullName evidence="3">Pseudouridine synthase RsuA/RluA-like domain-containing protein</fullName>
    </recommendedName>
</protein>
<evidence type="ECO:0000256" key="2">
    <source>
        <dbReference type="SAM" id="SignalP"/>
    </source>
</evidence>
<dbReference type="GO" id="GO:0003723">
    <property type="term" value="F:RNA binding"/>
    <property type="evidence" value="ECO:0007669"/>
    <property type="project" value="InterPro"/>
</dbReference>
<feature type="chain" id="PRO_5035811351" description="Pseudouridine synthase RsuA/RluA-like domain-containing protein" evidence="2">
    <location>
        <begin position="19"/>
        <end position="414"/>
    </location>
</feature>
<dbReference type="Pfam" id="PF00849">
    <property type="entry name" value="PseudoU_synth_2"/>
    <property type="match status" value="1"/>
</dbReference>
<dbReference type="GO" id="GO:0009982">
    <property type="term" value="F:pseudouridine synthase activity"/>
    <property type="evidence" value="ECO:0007669"/>
    <property type="project" value="InterPro"/>
</dbReference>